<evidence type="ECO:0000313" key="3">
    <source>
        <dbReference type="EMBL" id="RLJ36178.1"/>
    </source>
</evidence>
<feature type="domain" description="DUF11" evidence="2">
    <location>
        <begin position="1734"/>
        <end position="1856"/>
    </location>
</feature>
<dbReference type="Pfam" id="PF01345">
    <property type="entry name" value="DUF11"/>
    <property type="match status" value="3"/>
</dbReference>
<evidence type="ECO:0000256" key="1">
    <source>
        <dbReference type="SAM" id="MobiDB-lite"/>
    </source>
</evidence>
<proteinExistence type="predicted"/>
<accession>A0A497V646</accession>
<dbReference type="Proteomes" id="UP000269157">
    <property type="component" value="Unassembled WGS sequence"/>
</dbReference>
<dbReference type="InterPro" id="IPR026466">
    <property type="entry name" value="Fim_isopep_form_D2_dom"/>
</dbReference>
<dbReference type="PANTHER" id="PTHR34819">
    <property type="entry name" value="LARGE CYSTEINE-RICH PERIPLASMIC PROTEIN OMCB"/>
    <property type="match status" value="1"/>
</dbReference>
<feature type="domain" description="DUF11" evidence="2">
    <location>
        <begin position="3624"/>
        <end position="3747"/>
    </location>
</feature>
<sequence length="3934" mass="407620">MTVLPKFEVLEDRIVLDGDPDVTFTTTDPDEVIELGEQNVAFTLTFDNEGPDSGYVPYAEIIIPTSGGDGEGDGPTFDSATFLGAPIVTHEIVFDAAGEALHPFLLDAMGDPFVVTGGAENDTLVVFELPYGSFSPGNPAVDIDVIIDFSDQEDLGSMPTFGVLGGFALGSDPLDNPLVDAPIRETMASTTVQPELFEVTKVNTAPETEASTGPNYVYQYVLTIDVAPGQTLTDFTLTDTLPPELVYLGNPVISGGTVNTITEPPVGVQVAAPNNTLEVLFYSVSDLVTVTFDYYVSNDPSNTATPTNDETTGVDAPVTNNVTGSGTWDPLDSDDASIAVMDTAVDTLQASTLSIQKSNALVADNQALGLVTPDDVYQFTLEIQVSDYFTMGDLVVEDILGDAWTYVANSGEFTTVEEVGGIATDTSFGVNESNSFNGTTGETTVTFDLSNAMIAAGSDGLLTGDIAGDGTQSGSQTTVTITYLATIADAYTNSGVSGLNQLSQGDFIENTVTVTADVRDNADPTTRTNVALTDVSESSVQLAVGAIREKSVYALNGNDNPPADVVIAAGDTVTFSIIYDAPLGAFEDFRLVDNLPQLVFDATEIDNMSFDAASGQPPLAGVVTYGPGTSSDLSAIVPTISTVASDNQIDFEFGSFTLAERGPLVIELLFTVTVQDAIFAPDLLLTNQATGYEYNSFGDETETTAIANFEYAEPDLNITKGVLATDGADPDTSIVNGPTGLSGVTIPDATVPRFSGTVTSDGLALASVDANVENVNAGDIVTFGVVLENTGRAPNGAFNITVQDTLPAGFVEPTGGYNLSITDGAGNAISFTRADGSPATDADFFDPAQGLLLVDDGPLEGAISAFNATSGENVIVITYDLLVDAVVTPDERITNTAGIASYNAFEGNGLPFDVNGPVNRVVDPIQDDAFATTESIEISKTLEARQFDGNTMRRGGNEVAIGENFTFIIRVDVPEGVMYDTVISDSVIFGGLTIYDAEIVTLGSATDMNMTNTGLLAVGDTATVSGNAFSFDFDTLTNAGDNNPNNDFIEIRVFARAEDANIGTPGTNELLRNRASITFENASGDETRVRDNASVRVSTPNVSLDKSASPAIVDAGGVVNYSVDITNPARFRDAPAFDLTLSDTLDPELTLNTASIQLLVNGTPTAFDGTNYALTTSVGGNANAFEIFIDRLNQNDSVRVVYNGTVDSDVAAGLTLPNTADLVFDTTPEDDSGADGDDREYSLSDTEQVITRAPDIAKSVVSGSTSYAETSGTDLGIGELVTYEFVLTIPDGSIADVVLIDTLPAGMEYVSSTVVSLGSDISGSLLSVADSGANAGGADTTFDFGPLVNLVDLDSSATDVNDQIVVRLTARLTADPLVDTADSMTNVGVLSFTNGNGGTSSVQDDAVVEVVEPDLSIDKSVTPSTADAGDVVAYQVTVTNDGDGPAYDMIVNDDGAGGEVVAIPVSLDIALFEANGTTPYTPAEAPFGSVNAAGELQVVIPDLPAGYIAVISYNATVQDSALFSSTYTNTAEVARYDSNPAGTEIIDPVNPEEERTYTGPTTTADITTPDASLDKSFEGSGDANTAGANLNVGEEVSYLLTITVPEGTADITLTDNLTAGLLAQSAEIVTFTGVSLNGVTAGDTQTNPFINISGSRDQVEFDFGTIVIAGDNDAAVTDTTIVVRVTSIVDDVAAASAGMTLTNTATLQVLDPLSLTPLQSPVVATEDVTVVEPDLEIVKSGEVGGDPGQIVDYSITVTNNGTGPAYDIDVTDTFSDAFLTYQTGSVVSTLAGTLVEPAPGQMDGFQYQIAGPILPGDTVTITFSALIELNAPDAQSFINTAQVDYDSAPGDPVDADGNPTGRDGTDDDDHTIATVPRITKTPFTSNFAETDSELGSSPFDLAIGEEVTFRFEITLPEINLDSVIASDLLPDGMEFLSANVVDVNGTGASGTVTATPDVGNPQLIALDFGAMNNASDGSIGPDDVLVFEVVARVTEGGIPSAGDVLTNTVSLFVDPVGDAPFAIQTTTAEVRVVEPEMSIAKTGPVAMDPGGPAEGFTIVATNDGATGAEGPAYDVVISDALPAGMTLETTSFVITDGAGNALTPVSVTTTATGFDVSFAVLLPGESIQIDYLASLDAGATPLTTFENTASAEYDSAPGEVLDGMGNPIEQTYAPVTDTHVIATLPTLDKTTIGSEHNETVEDADGDLIQDLAIGETVTYELVLTLPEISMDSVVLTDLLPAGLSFVSAEVTEIGSFITVGGDTVPANINAAATFAEAGQLLTVTLGDVLNSDTDETGTRANDAIVVQIVARVEDVVGNVGALPNTQLTNTAGLTITPDGEAALSPVTDTSTVEIVEPNLVLEKTGDVAANPGDTVNYQIEIENTGTGPAFDLIIADAFADPNLSLVSGSVMFSFGGFTQADVTITETANGFTFELDDNGTGNPIPVNPGDTLTITYQAVLDINAPSAQTFINTATVDYDSLPGDPVDDMGNPVDDRDYMTGDDNSVATVPFLNKTPTASSFSETDSVLGSDPFDLAIGEEVTYTYQLYLPEIDMDTVLFTDNLPNGMDFVSFNVVSYGAGLTDLSGGALGIPVLSLTGNDFELNFGDVRNPADAPPSIGADDIITLEVVARVNSNMSAGDTLTNTATLEVDTTGGPALTPSIATADVRVVEPELTIDKTGRVALDPGDTGTFVIAVDNVGPGAIPDATGPAYDVAITDTLPADMTLDAGAISITLNGVAYTPGAGELVTSANSFTLNIDVLMPQDAVVITYNAQLSASAAALDTFTNTVSAAYDSAPGDPVDSGGNPVEETYTPVVAEHTVATRPTLDKTTIASEHAQTPEDNDADLVQDLAIGETVTYELVLTLPEITMDSVVLTDLLPAGLTFVSAEITELGSAITVDGSDVLATVNGSASFVDAGQLLTITLGDVINSDTDGTGTRANDAIVVQVVARVDDIAANTGILPNTQLTNRAGLTVTPGGEGPLDEVVDTADVEIVEPMLTLDKTGDVAVNLGDTVNYQIAIENTGTGPAFDLLIADTFGNPNLSLVPGSVMFSFGGFSQADVVITETAGGFSFSMVESGSGDPIPVNAGDTLIITYQAVLDANAPSAQTFPNTATVDYDSLPGDPLDDMGNPVDDRDYNTSDDHSVATEPFLTKTPIASSFTETDSTAGSTPFDLAIGEEVIYTYSLYLPEIDMESVIFTDNLPTGMDFVSFDNVAFGAGLVDLAGAALGTPSFTLTGANDFTLDFGDIRNPQDTSPATIGPDDVITFTVTGRVNSDMGAGSTLTNTATLTVDPDGATPALNTATVDADVRVVEPELSIDKTGPLAVDPGDVGNFAINVTNTGPGIVPSATGPAYDVVVSDVLPTEFTLNTGSISITLNGAPYTPGAGELVATSTGFTLNVAVLMPDDVLVIDYAATLDANTPPLTSVFNTATAAYDSAPGNDPNQKTYTPVTDDHRVSSNPTLTKNDIASGFVETPEDGDGDNVRGLAIGETVTYQLVLTLPEISMDTVVLTDLLPAGLDFVSATVTQVGSEIAINGGTTVSNSGQLLTVTFDNLVNTYVNGTITEAEDAIVVEVVARAANVAANVQDVQLTNTAGLSVTPAGEAPLDQLIDTSTVEIIEPSLTIDKSTTTIKPFLGDTIVYTVVISNEASATSPAFNTVVTDALPGDLELTGVISLSDPALGSVSPNSIAGATTLIINIPVLQPGESLTIEYEAFVGFTTNVLNDITNVATGVGGSTPIVNDPNGRPDSVTDNAIIVPQPTPVDDEADRPRAIDGIDDAQFLPILLIDPIFTGTAEPGSNVTINLFGQDGRLDYVRNIVADAGGHWIAIFPRVELDQPEDDFYEFNQRSVLFDAPVKLIDEARFSSMNLRTEARELSTGASLDDEAYTLGVNVDRPSTLPQDAGIFNTRTYFAPAHIGECLTSAPMGPTRAI</sequence>
<evidence type="ECO:0000259" key="2">
    <source>
        <dbReference type="Pfam" id="PF01345"/>
    </source>
</evidence>
<feature type="region of interest" description="Disordered" evidence="1">
    <location>
        <begin position="1542"/>
        <end position="1569"/>
    </location>
</feature>
<feature type="compositionally biased region" description="Acidic residues" evidence="1">
    <location>
        <begin position="1227"/>
        <end position="1238"/>
    </location>
</feature>
<dbReference type="Gene3D" id="2.60.40.740">
    <property type="match status" value="14"/>
</dbReference>
<feature type="compositionally biased region" description="Polar residues" evidence="1">
    <location>
        <begin position="300"/>
        <end position="311"/>
    </location>
</feature>
<feature type="region of interest" description="Disordered" evidence="1">
    <location>
        <begin position="1846"/>
        <end position="1870"/>
    </location>
</feature>
<dbReference type="EMBL" id="RCCE01000011">
    <property type="protein sequence ID" value="RLJ36178.1"/>
    <property type="molecule type" value="Genomic_DNA"/>
</dbReference>
<dbReference type="NCBIfam" id="TIGR01451">
    <property type="entry name" value="B_ant_repeat"/>
    <property type="match status" value="9"/>
</dbReference>
<evidence type="ECO:0000313" key="4">
    <source>
        <dbReference type="Proteomes" id="UP000269157"/>
    </source>
</evidence>
<comment type="caution">
    <text evidence="3">The sequence shown here is derived from an EMBL/GenBank/DDBJ whole genome shotgun (WGS) entry which is preliminary data.</text>
</comment>
<dbReference type="PANTHER" id="PTHR34819:SF3">
    <property type="entry name" value="CELL SURFACE PROTEIN"/>
    <property type="match status" value="1"/>
</dbReference>
<gene>
    <name evidence="3" type="ORF">BCF46_3952</name>
</gene>
<dbReference type="OrthoDB" id="9773411at2"/>
<name>A0A497V646_9RHOB</name>
<dbReference type="RefSeq" id="WP_121028407.1">
    <property type="nucleotide sequence ID" value="NZ_RCCE01000011.1"/>
</dbReference>
<feature type="region of interest" description="Disordered" evidence="1">
    <location>
        <begin position="1222"/>
        <end position="1243"/>
    </location>
</feature>
<dbReference type="InterPro" id="IPR047589">
    <property type="entry name" value="DUF11_rpt"/>
</dbReference>
<keyword evidence="4" id="KW-1185">Reference proteome</keyword>
<dbReference type="InterPro" id="IPR013783">
    <property type="entry name" value="Ig-like_fold"/>
</dbReference>
<feature type="compositionally biased region" description="Low complexity" evidence="1">
    <location>
        <begin position="1557"/>
        <end position="1568"/>
    </location>
</feature>
<dbReference type="SUPFAM" id="SSF49401">
    <property type="entry name" value="Bacterial adhesins"/>
    <property type="match status" value="3"/>
</dbReference>
<dbReference type="InterPro" id="IPR051172">
    <property type="entry name" value="Chlamydia_OmcB"/>
</dbReference>
<dbReference type="InterPro" id="IPR001434">
    <property type="entry name" value="OmcB-like_DUF11"/>
</dbReference>
<organism evidence="3 4">
    <name type="scientific">Litoreibacter meonggei</name>
    <dbReference type="NCBI Taxonomy" id="1049199"/>
    <lineage>
        <taxon>Bacteria</taxon>
        <taxon>Pseudomonadati</taxon>
        <taxon>Pseudomonadota</taxon>
        <taxon>Alphaproteobacteria</taxon>
        <taxon>Rhodobacterales</taxon>
        <taxon>Roseobacteraceae</taxon>
        <taxon>Litoreibacter</taxon>
    </lineage>
</organism>
<reference evidence="3 4" key="1">
    <citation type="submission" date="2018-10" db="EMBL/GenBank/DDBJ databases">
        <title>Genomic Encyclopedia of Archaeal and Bacterial Type Strains, Phase II (KMG-II): from individual species to whole genera.</title>
        <authorList>
            <person name="Goeker M."/>
        </authorList>
    </citation>
    <scope>NUCLEOTIDE SEQUENCE [LARGE SCALE GENOMIC DNA]</scope>
    <source>
        <strain evidence="3 4">DSM 29466</strain>
    </source>
</reference>
<dbReference type="Gene3D" id="2.60.40.10">
    <property type="entry name" value="Immunoglobulins"/>
    <property type="match status" value="1"/>
</dbReference>
<dbReference type="InterPro" id="IPR008966">
    <property type="entry name" value="Adhesion_dom_sf"/>
</dbReference>
<feature type="region of interest" description="Disordered" evidence="1">
    <location>
        <begin position="300"/>
        <end position="326"/>
    </location>
</feature>
<protein>
    <submittedName>
        <fullName evidence="3">Putative repeat protein (TIGR01451 family)/fimbrial isopeptide formation D2 family protein</fullName>
    </submittedName>
</protein>
<feature type="domain" description="DUF11" evidence="2">
    <location>
        <begin position="1414"/>
        <end position="1540"/>
    </location>
</feature>
<dbReference type="NCBIfam" id="TIGR04226">
    <property type="entry name" value="RrgB_K2N_iso_D2"/>
    <property type="match status" value="7"/>
</dbReference>